<dbReference type="InterPro" id="IPR006118">
    <property type="entry name" value="Recombinase_CS"/>
</dbReference>
<dbReference type="SUPFAM" id="SSF53041">
    <property type="entry name" value="Resolvase-like"/>
    <property type="match status" value="1"/>
</dbReference>
<accession>A0AAJ1V9X7</accession>
<protein>
    <submittedName>
        <fullName evidence="7">Recombinase family protein</fullName>
    </submittedName>
</protein>
<evidence type="ECO:0000256" key="2">
    <source>
        <dbReference type="ARBA" id="ARBA00023125"/>
    </source>
</evidence>
<dbReference type="GO" id="GO:0015074">
    <property type="term" value="P:DNA integration"/>
    <property type="evidence" value="ECO:0007669"/>
    <property type="project" value="UniProtKB-KW"/>
</dbReference>
<reference evidence="7" key="1">
    <citation type="submission" date="2023-06" db="EMBL/GenBank/DDBJ databases">
        <title>Comparative genomics of Bacillaceae isolates and their secondary metabolite potential.</title>
        <authorList>
            <person name="Song L."/>
            <person name="Nielsen L.J."/>
            <person name="Mohite O."/>
            <person name="Xu X."/>
            <person name="Weber T."/>
            <person name="Kovacs A.T."/>
        </authorList>
    </citation>
    <scope>NUCLEOTIDE SEQUENCE</scope>
    <source>
        <strain evidence="7">G1S1</strain>
    </source>
</reference>
<feature type="domain" description="Resolvase/invertase-type recombinase catalytic" evidence="6">
    <location>
        <begin position="5"/>
        <end position="53"/>
    </location>
</feature>
<organism evidence="7 8">
    <name type="scientific">Peribacillus frigoritolerans</name>
    <dbReference type="NCBI Taxonomy" id="450367"/>
    <lineage>
        <taxon>Bacteria</taxon>
        <taxon>Bacillati</taxon>
        <taxon>Bacillota</taxon>
        <taxon>Bacilli</taxon>
        <taxon>Bacillales</taxon>
        <taxon>Bacillaceae</taxon>
        <taxon>Peribacillus</taxon>
    </lineage>
</organism>
<evidence type="ECO:0000256" key="5">
    <source>
        <dbReference type="PROSITE-ProRule" id="PRU10137"/>
    </source>
</evidence>
<dbReference type="GO" id="GO:0000150">
    <property type="term" value="F:DNA strand exchange activity"/>
    <property type="evidence" value="ECO:0007669"/>
    <property type="project" value="InterPro"/>
</dbReference>
<dbReference type="Gene3D" id="3.40.50.1390">
    <property type="entry name" value="Resolvase, N-terminal catalytic domain"/>
    <property type="match status" value="1"/>
</dbReference>
<evidence type="ECO:0000256" key="1">
    <source>
        <dbReference type="ARBA" id="ARBA00022908"/>
    </source>
</evidence>
<evidence type="ECO:0000256" key="4">
    <source>
        <dbReference type="PIRSR" id="PIRSR606118-50"/>
    </source>
</evidence>
<name>A0AAJ1V9X7_9BACI</name>
<dbReference type="PROSITE" id="PS00397">
    <property type="entry name" value="RECOMBINASES_1"/>
    <property type="match status" value="1"/>
</dbReference>
<proteinExistence type="predicted"/>
<sequence length="53" mass="6268">MGQGQKIGYARVSSKTQNVDRQIKELNEYSWDKIYIDIDIASGRNFERPEYQK</sequence>
<dbReference type="EMBL" id="JAUCFI010000001">
    <property type="protein sequence ID" value="MDM5281850.1"/>
    <property type="molecule type" value="Genomic_DNA"/>
</dbReference>
<evidence type="ECO:0000313" key="8">
    <source>
        <dbReference type="Proteomes" id="UP001238973"/>
    </source>
</evidence>
<keyword evidence="1" id="KW-0229">DNA integration</keyword>
<feature type="active site" description="O-(5'-phospho-DNA)-serine intermediate" evidence="4 5">
    <location>
        <position position="13"/>
    </location>
</feature>
<dbReference type="InterPro" id="IPR006119">
    <property type="entry name" value="Resolv_N"/>
</dbReference>
<dbReference type="GO" id="GO:0003677">
    <property type="term" value="F:DNA binding"/>
    <property type="evidence" value="ECO:0007669"/>
    <property type="project" value="UniProtKB-KW"/>
</dbReference>
<evidence type="ECO:0000313" key="7">
    <source>
        <dbReference type="EMBL" id="MDM5281850.1"/>
    </source>
</evidence>
<dbReference type="PROSITE" id="PS51736">
    <property type="entry name" value="RECOMBINASES_3"/>
    <property type="match status" value="1"/>
</dbReference>
<dbReference type="RefSeq" id="WP_289348095.1">
    <property type="nucleotide sequence ID" value="NZ_JAUCFI010000001.1"/>
</dbReference>
<dbReference type="AlphaFoldDB" id="A0AAJ1V9X7"/>
<gene>
    <name evidence="7" type="ORF">QUF85_00435</name>
</gene>
<dbReference type="Proteomes" id="UP001238973">
    <property type="component" value="Unassembled WGS sequence"/>
</dbReference>
<evidence type="ECO:0000259" key="6">
    <source>
        <dbReference type="PROSITE" id="PS51736"/>
    </source>
</evidence>
<comment type="caution">
    <text evidence="7">The sequence shown here is derived from an EMBL/GenBank/DDBJ whole genome shotgun (WGS) entry which is preliminary data.</text>
</comment>
<evidence type="ECO:0000256" key="3">
    <source>
        <dbReference type="ARBA" id="ARBA00023172"/>
    </source>
</evidence>
<keyword evidence="3" id="KW-0233">DNA recombination</keyword>
<keyword evidence="2" id="KW-0238">DNA-binding</keyword>
<dbReference type="InterPro" id="IPR036162">
    <property type="entry name" value="Resolvase-like_N_sf"/>
</dbReference>
<dbReference type="Pfam" id="PF00239">
    <property type="entry name" value="Resolvase"/>
    <property type="match status" value="1"/>
</dbReference>